<feature type="region of interest" description="Disordered" evidence="1">
    <location>
        <begin position="26"/>
        <end position="60"/>
    </location>
</feature>
<dbReference type="GeneID" id="35590870"/>
<accession>A0A2I8VFE2</accession>
<dbReference type="EMBL" id="CP026309">
    <property type="protein sequence ID" value="AUV80621.1"/>
    <property type="molecule type" value="Genomic_DNA"/>
</dbReference>
<evidence type="ECO:0000256" key="1">
    <source>
        <dbReference type="SAM" id="MobiDB-lite"/>
    </source>
</evidence>
<dbReference type="KEGG" id="srub:C2R22_02235"/>
<protein>
    <recommendedName>
        <fullName evidence="4">Lipoprotein</fullName>
    </recommendedName>
</protein>
<keyword evidence="3" id="KW-1185">Reference proteome</keyword>
<gene>
    <name evidence="2" type="ORF">C2R22_02235</name>
</gene>
<organism evidence="2 3">
    <name type="scientific">Salinigranum rubrum</name>
    <dbReference type="NCBI Taxonomy" id="755307"/>
    <lineage>
        <taxon>Archaea</taxon>
        <taxon>Methanobacteriati</taxon>
        <taxon>Methanobacteriota</taxon>
        <taxon>Stenosarchaea group</taxon>
        <taxon>Halobacteria</taxon>
        <taxon>Halobacteriales</taxon>
        <taxon>Haloferacaceae</taxon>
        <taxon>Salinigranum</taxon>
    </lineage>
</organism>
<dbReference type="RefSeq" id="WP_103424165.1">
    <property type="nucleotide sequence ID" value="NZ_CP026309.1"/>
</dbReference>
<evidence type="ECO:0000313" key="3">
    <source>
        <dbReference type="Proteomes" id="UP000236584"/>
    </source>
</evidence>
<feature type="compositionally biased region" description="Low complexity" evidence="1">
    <location>
        <begin position="44"/>
        <end position="58"/>
    </location>
</feature>
<reference evidence="2 3" key="1">
    <citation type="submission" date="2018-01" db="EMBL/GenBank/DDBJ databases">
        <title>Complete genome sequence of Salinigranum rubrum GX10T, an extremely halophilic archaeon isolated from a marine solar saltern.</title>
        <authorList>
            <person name="Han S."/>
        </authorList>
    </citation>
    <scope>NUCLEOTIDE SEQUENCE [LARGE SCALE GENOMIC DNA]</scope>
    <source>
        <strain evidence="2 3">GX10</strain>
    </source>
</reference>
<dbReference type="PROSITE" id="PS51257">
    <property type="entry name" value="PROKAR_LIPOPROTEIN"/>
    <property type="match status" value="1"/>
</dbReference>
<dbReference type="Proteomes" id="UP000236584">
    <property type="component" value="Chromosome"/>
</dbReference>
<dbReference type="Pfam" id="PF24381">
    <property type="entry name" value="DUF7537"/>
    <property type="match status" value="1"/>
</dbReference>
<dbReference type="AlphaFoldDB" id="A0A2I8VFE2"/>
<sequence length="280" mass="29268">MFTNRLLVVVVALLMLSAGCLGGGGGGSDAADGASGGADGGDGAASQSGDGDAGASSGDELELTDAEQTLRDAGSFTASWTYRGVDERGVESEVRHEFYVDLDGERSLTVLSSTRDGQSDGGSMQQFFADGVTYVQSGPADSPTYFSYEQQTSDPLASALGFSQARVYEANDDLSFEGTETYDGVSVERYELSEASSQLIQAGSAVDAGTGSGNVEVTDFHYTVLVDEDGLSRYESWSYEGETDDGETISGEWEYSLTKVGSTTVDDPEWLAEAEAASEA</sequence>
<proteinExistence type="predicted"/>
<evidence type="ECO:0000313" key="2">
    <source>
        <dbReference type="EMBL" id="AUV80621.1"/>
    </source>
</evidence>
<evidence type="ECO:0008006" key="4">
    <source>
        <dbReference type="Google" id="ProtNLM"/>
    </source>
</evidence>
<dbReference type="Gene3D" id="2.50.20.20">
    <property type="match status" value="1"/>
</dbReference>
<dbReference type="OrthoDB" id="237998at2157"/>
<dbReference type="InterPro" id="IPR055959">
    <property type="entry name" value="DUF7537"/>
</dbReference>
<name>A0A2I8VFE2_9EURY</name>
<feature type="compositionally biased region" description="Gly residues" evidence="1">
    <location>
        <begin position="26"/>
        <end position="43"/>
    </location>
</feature>